<dbReference type="AlphaFoldDB" id="A0AAD2JZ29"/>
<gene>
    <name evidence="2" type="ORF">MYCIT1_LOCUS14010</name>
</gene>
<keyword evidence="3" id="KW-1185">Reference proteome</keyword>
<reference evidence="2" key="1">
    <citation type="submission" date="2023-11" db="EMBL/GenBank/DDBJ databases">
        <authorList>
            <person name="De Vega J J."/>
            <person name="De Vega J J."/>
        </authorList>
    </citation>
    <scope>NUCLEOTIDE SEQUENCE</scope>
</reference>
<dbReference type="Proteomes" id="UP001295794">
    <property type="component" value="Unassembled WGS sequence"/>
</dbReference>
<evidence type="ECO:0000313" key="2">
    <source>
        <dbReference type="EMBL" id="CAK5269922.1"/>
    </source>
</evidence>
<evidence type="ECO:0000259" key="1">
    <source>
        <dbReference type="PROSITE" id="PS50181"/>
    </source>
</evidence>
<protein>
    <recommendedName>
        <fullName evidence="1">F-box domain-containing protein</fullName>
    </recommendedName>
</protein>
<feature type="non-terminal residue" evidence="2">
    <location>
        <position position="1"/>
    </location>
</feature>
<dbReference type="Gene3D" id="2.130.10.10">
    <property type="entry name" value="YVTN repeat-like/Quinoprotein amine dehydrogenase"/>
    <property type="match status" value="1"/>
</dbReference>
<dbReference type="InterPro" id="IPR036322">
    <property type="entry name" value="WD40_repeat_dom_sf"/>
</dbReference>
<proteinExistence type="predicted"/>
<dbReference type="InterPro" id="IPR036047">
    <property type="entry name" value="F-box-like_dom_sf"/>
</dbReference>
<feature type="domain" description="F-box" evidence="1">
    <location>
        <begin position="27"/>
        <end position="76"/>
    </location>
</feature>
<name>A0AAD2JZ29_9AGAR</name>
<dbReference type="SUPFAM" id="SSF50978">
    <property type="entry name" value="WD40 repeat-like"/>
    <property type="match status" value="1"/>
</dbReference>
<comment type="caution">
    <text evidence="2">The sequence shown here is derived from an EMBL/GenBank/DDBJ whole genome shotgun (WGS) entry which is preliminary data.</text>
</comment>
<dbReference type="SUPFAM" id="SSF81383">
    <property type="entry name" value="F-box domain"/>
    <property type="match status" value="1"/>
</dbReference>
<dbReference type="PROSITE" id="PS50181">
    <property type="entry name" value="FBOX"/>
    <property type="match status" value="1"/>
</dbReference>
<dbReference type="EMBL" id="CAVNYO010000157">
    <property type="protein sequence ID" value="CAK5269922.1"/>
    <property type="molecule type" value="Genomic_DNA"/>
</dbReference>
<dbReference type="InterPro" id="IPR015943">
    <property type="entry name" value="WD40/YVTN_repeat-like_dom_sf"/>
</dbReference>
<evidence type="ECO:0000313" key="3">
    <source>
        <dbReference type="Proteomes" id="UP001295794"/>
    </source>
</evidence>
<sequence>QVVAPSSQFGSGAIDTLTLSTSRRLDMESLLELPNDLLILILCDLGYWELDSIARTCKLLHSLVYEFGWAAYLRNNPRPSLSLSRSRDLWQPSVRVRYDVLTDRRWDQRKFVARPLSDPWLGRKRPRLALSSSRLVIAAGHTLHSFGFSANKNPRVESETHLKLKDDPGQYVTAMACVPDDGICIGLQNGSLEFLDVSDQRTRHDIDLPPKDFVESLSASDDLLLALSANGSARLIDTSLCQTVSSFEISSQPRSWKCHLNSRASSPYAAFGTSTDAKPLSIYSLSPSGFTPSLVLAQQDSIARRGLAVFDICQGPPCSVWGTSSIVSGWYDGTLSVHDLRSSDRDRDGRLRPVMTLSNSFSDEPIYSVGCGGGSGCYVAAGSARHSLVSFWDVRSANKGFSFHAPFNDASPVYALALESSRLFAVTQSRPFVVDFGPDVGSTTYPSPSSQSGTSGLGYYVTQYQHARH</sequence>
<dbReference type="Pfam" id="PF00646">
    <property type="entry name" value="F-box"/>
    <property type="match status" value="1"/>
</dbReference>
<accession>A0AAD2JZ29</accession>
<dbReference type="InterPro" id="IPR001810">
    <property type="entry name" value="F-box_dom"/>
</dbReference>
<organism evidence="2 3">
    <name type="scientific">Mycena citricolor</name>
    <dbReference type="NCBI Taxonomy" id="2018698"/>
    <lineage>
        <taxon>Eukaryota</taxon>
        <taxon>Fungi</taxon>
        <taxon>Dikarya</taxon>
        <taxon>Basidiomycota</taxon>
        <taxon>Agaricomycotina</taxon>
        <taxon>Agaricomycetes</taxon>
        <taxon>Agaricomycetidae</taxon>
        <taxon>Agaricales</taxon>
        <taxon>Marasmiineae</taxon>
        <taxon>Mycenaceae</taxon>
        <taxon>Mycena</taxon>
    </lineage>
</organism>